<dbReference type="EMBL" id="CM042028">
    <property type="protein sequence ID" value="KAI3797952.1"/>
    <property type="molecule type" value="Genomic_DNA"/>
</dbReference>
<gene>
    <name evidence="1" type="ORF">L1987_33217</name>
</gene>
<sequence length="585" mass="66586">MLIFPKMGNQDNSEDVSSTRKSSRPVKRKAFNFTNKPENAILLDEEEEISIVPDSENTDPDDIIISTLKKPREGKYLVTQVKRLKNRRIIRKLLYVDSYSCVGLNEERTKSPIELWTTDSLKLREDLELESGGFGLGEYRGQYKDQNNEDPGETEANSLPHSPKVYGSENLMVKKEFELELAEIFYRNKDNLGVISLPEKYELMLADKPNWSDIMVEKEIGNQQDIVATKKISNVLNELNATFDITNITQKGGFGEDIDIEDGMLGEDTERSPTQQAGQTGAKLSERVKEKKDGKEAGGLEEMEASSFNVDEDKPDELRSDVCQALEQTETRKDANITELEQGKNDGKVMTGLEDLEALNFSFGFTHETDSIKGCEKKQNEMVSDVHQALKQTETSKGCEKKQNGMVSDVHQALKQTETSKGVEEEEDKRHADIDHESVNQDLGLTETSKGVEEEEDEMHADIDHEFVNQDPEAGKDNLIEEMDLKTSSENINIQRLTRRTKVASEALRSPYLVREVDITKSITKEDDWVWKFIWADPKKIEESGKKIFPDYMLINSKMDEKPKKEEKNKGRGIFEYVFIPNLKV</sequence>
<protein>
    <submittedName>
        <fullName evidence="1">Uncharacterized protein</fullName>
    </submittedName>
</protein>
<organism evidence="1 2">
    <name type="scientific">Smallanthus sonchifolius</name>
    <dbReference type="NCBI Taxonomy" id="185202"/>
    <lineage>
        <taxon>Eukaryota</taxon>
        <taxon>Viridiplantae</taxon>
        <taxon>Streptophyta</taxon>
        <taxon>Embryophyta</taxon>
        <taxon>Tracheophyta</taxon>
        <taxon>Spermatophyta</taxon>
        <taxon>Magnoliopsida</taxon>
        <taxon>eudicotyledons</taxon>
        <taxon>Gunneridae</taxon>
        <taxon>Pentapetalae</taxon>
        <taxon>asterids</taxon>
        <taxon>campanulids</taxon>
        <taxon>Asterales</taxon>
        <taxon>Asteraceae</taxon>
        <taxon>Asteroideae</taxon>
        <taxon>Heliantheae alliance</taxon>
        <taxon>Millerieae</taxon>
        <taxon>Smallanthus</taxon>
    </lineage>
</organism>
<dbReference type="Proteomes" id="UP001056120">
    <property type="component" value="Linkage Group LG11"/>
</dbReference>
<accession>A0ACB9HT17</accession>
<proteinExistence type="predicted"/>
<keyword evidence="2" id="KW-1185">Reference proteome</keyword>
<reference evidence="2" key="1">
    <citation type="journal article" date="2022" name="Mol. Ecol. Resour.">
        <title>The genomes of chicory, endive, great burdock and yacon provide insights into Asteraceae palaeo-polyploidization history and plant inulin production.</title>
        <authorList>
            <person name="Fan W."/>
            <person name="Wang S."/>
            <person name="Wang H."/>
            <person name="Wang A."/>
            <person name="Jiang F."/>
            <person name="Liu H."/>
            <person name="Zhao H."/>
            <person name="Xu D."/>
            <person name="Zhang Y."/>
        </authorList>
    </citation>
    <scope>NUCLEOTIDE SEQUENCE [LARGE SCALE GENOMIC DNA]</scope>
    <source>
        <strain evidence="2">cv. Yunnan</strain>
    </source>
</reference>
<evidence type="ECO:0000313" key="2">
    <source>
        <dbReference type="Proteomes" id="UP001056120"/>
    </source>
</evidence>
<reference evidence="1 2" key="2">
    <citation type="journal article" date="2022" name="Mol. Ecol. Resour.">
        <title>The genomes of chicory, endive, great burdock and yacon provide insights into Asteraceae paleo-polyploidization history and plant inulin production.</title>
        <authorList>
            <person name="Fan W."/>
            <person name="Wang S."/>
            <person name="Wang H."/>
            <person name="Wang A."/>
            <person name="Jiang F."/>
            <person name="Liu H."/>
            <person name="Zhao H."/>
            <person name="Xu D."/>
            <person name="Zhang Y."/>
        </authorList>
    </citation>
    <scope>NUCLEOTIDE SEQUENCE [LARGE SCALE GENOMIC DNA]</scope>
    <source>
        <strain evidence="2">cv. Yunnan</strain>
        <tissue evidence="1">Leaves</tissue>
    </source>
</reference>
<evidence type="ECO:0000313" key="1">
    <source>
        <dbReference type="EMBL" id="KAI3797952.1"/>
    </source>
</evidence>
<name>A0ACB9HT17_9ASTR</name>
<comment type="caution">
    <text evidence="1">The sequence shown here is derived from an EMBL/GenBank/DDBJ whole genome shotgun (WGS) entry which is preliminary data.</text>
</comment>